<evidence type="ECO:0000256" key="3">
    <source>
        <dbReference type="ARBA" id="ARBA00023098"/>
    </source>
</evidence>
<evidence type="ECO:0000256" key="6">
    <source>
        <dbReference type="RuleBase" id="RU365062"/>
    </source>
</evidence>
<evidence type="ECO:0000256" key="4">
    <source>
        <dbReference type="ARBA" id="ARBA00023136"/>
    </source>
</evidence>
<dbReference type="PANTHER" id="PTHR12497:SF0">
    <property type="entry name" value="TAFAZZIN"/>
    <property type="match status" value="1"/>
</dbReference>
<accession>A0A1U7LVP1</accession>
<evidence type="ECO:0000313" key="8">
    <source>
        <dbReference type="EMBL" id="OLL26612.1"/>
    </source>
</evidence>
<feature type="region of interest" description="Disordered" evidence="7">
    <location>
        <begin position="124"/>
        <end position="160"/>
    </location>
</feature>
<evidence type="ECO:0000313" key="9">
    <source>
        <dbReference type="Proteomes" id="UP000186594"/>
    </source>
</evidence>
<gene>
    <name evidence="8" type="ORF">NEOLI_000064</name>
</gene>
<dbReference type="GO" id="GO:0007007">
    <property type="term" value="P:inner mitochondrial membrane organization"/>
    <property type="evidence" value="ECO:0007669"/>
    <property type="project" value="TreeGrafter"/>
</dbReference>
<comment type="similarity">
    <text evidence="6">Belongs to the taffazin family.</text>
</comment>
<name>A0A1U7LVP1_NEOID</name>
<dbReference type="AlphaFoldDB" id="A0A1U7LVP1"/>
<comment type="caution">
    <text evidence="8">The sequence shown here is derived from an EMBL/GenBank/DDBJ whole genome shotgun (WGS) entry which is preliminary data.</text>
</comment>
<keyword evidence="2 8" id="KW-0808">Transferase</keyword>
<keyword evidence="5 8" id="KW-0012">Acyltransferase</keyword>
<keyword evidence="4" id="KW-0472">Membrane</keyword>
<dbReference type="GO" id="GO:0035965">
    <property type="term" value="P:cardiolipin acyl-chain remodeling"/>
    <property type="evidence" value="ECO:0007669"/>
    <property type="project" value="TreeGrafter"/>
</dbReference>
<comment type="subcellular location">
    <subcellularLocation>
        <location evidence="1">Membrane</location>
        <topology evidence="1">Peripheral membrane protein</topology>
    </subcellularLocation>
</comment>
<evidence type="ECO:0000256" key="7">
    <source>
        <dbReference type="SAM" id="MobiDB-lite"/>
    </source>
</evidence>
<dbReference type="GO" id="GO:0047184">
    <property type="term" value="F:1-acylglycerophosphocholine O-acyltransferase activity"/>
    <property type="evidence" value="ECO:0007669"/>
    <property type="project" value="TreeGrafter"/>
</dbReference>
<evidence type="ECO:0000256" key="2">
    <source>
        <dbReference type="ARBA" id="ARBA00022679"/>
    </source>
</evidence>
<dbReference type="PANTHER" id="PTHR12497">
    <property type="entry name" value="TAZ PROTEIN TAFAZZIN"/>
    <property type="match status" value="1"/>
</dbReference>
<dbReference type="OrthoDB" id="193467at2759"/>
<organism evidence="8 9">
    <name type="scientific">Neolecta irregularis (strain DAH-3)</name>
    <dbReference type="NCBI Taxonomy" id="1198029"/>
    <lineage>
        <taxon>Eukaryota</taxon>
        <taxon>Fungi</taxon>
        <taxon>Dikarya</taxon>
        <taxon>Ascomycota</taxon>
        <taxon>Taphrinomycotina</taxon>
        <taxon>Neolectales</taxon>
        <taxon>Neolectaceae</taxon>
        <taxon>Neolecta</taxon>
    </lineage>
</organism>
<keyword evidence="9" id="KW-1185">Reference proteome</keyword>
<protein>
    <recommendedName>
        <fullName evidence="6">Tafazzin family protein</fullName>
    </recommendedName>
</protein>
<dbReference type="STRING" id="1198029.A0A1U7LVP1"/>
<evidence type="ECO:0000256" key="5">
    <source>
        <dbReference type="ARBA" id="ARBA00023315"/>
    </source>
</evidence>
<sequence>MRYFKWGVSRLILETTAITGRQPIVIPFFFTGMDKVMHEARKWPRFVPRIRKDVRIRFGNPIPGTLIEPFVKRWGEICDDEKHNTRNVFENAFPDVLRNGERVRELRNEMSSILRNAVLGVRQEMGLPKEDPSAGLPDTWRHADKGGKTPGVVYEKERPL</sequence>
<keyword evidence="3" id="KW-0443">Lipid metabolism</keyword>
<proteinExistence type="inferred from homology"/>
<dbReference type="Proteomes" id="UP000186594">
    <property type="component" value="Unassembled WGS sequence"/>
</dbReference>
<reference evidence="8 9" key="1">
    <citation type="submission" date="2016-04" db="EMBL/GenBank/DDBJ databases">
        <title>Evolutionary innovation and constraint leading to complex multicellularity in the Ascomycota.</title>
        <authorList>
            <person name="Cisse O."/>
            <person name="Nguyen A."/>
            <person name="Hewitt D.A."/>
            <person name="Jedd G."/>
            <person name="Stajich J.E."/>
        </authorList>
    </citation>
    <scope>NUCLEOTIDE SEQUENCE [LARGE SCALE GENOMIC DNA]</scope>
    <source>
        <strain evidence="8 9">DAH-3</strain>
    </source>
</reference>
<dbReference type="InterPro" id="IPR000872">
    <property type="entry name" value="Tafazzin"/>
</dbReference>
<dbReference type="GO" id="GO:0031966">
    <property type="term" value="C:mitochondrial membrane"/>
    <property type="evidence" value="ECO:0007669"/>
    <property type="project" value="TreeGrafter"/>
</dbReference>
<evidence type="ECO:0000256" key="1">
    <source>
        <dbReference type="ARBA" id="ARBA00004170"/>
    </source>
</evidence>
<dbReference type="EMBL" id="LXFE01000157">
    <property type="protein sequence ID" value="OLL26612.1"/>
    <property type="molecule type" value="Genomic_DNA"/>
</dbReference>